<protein>
    <submittedName>
        <fullName evidence="1">Uncharacterized protein</fullName>
    </submittedName>
</protein>
<feature type="non-terminal residue" evidence="1">
    <location>
        <position position="1"/>
    </location>
</feature>
<name>A0A5C3KPS5_COPMA</name>
<accession>A0A5C3KPS5</accession>
<dbReference type="OrthoDB" id="4230923at2759"/>
<feature type="non-terminal residue" evidence="1">
    <location>
        <position position="232"/>
    </location>
</feature>
<proteinExistence type="predicted"/>
<dbReference type="AlphaFoldDB" id="A0A5C3KPS5"/>
<dbReference type="Proteomes" id="UP000307440">
    <property type="component" value="Unassembled WGS sequence"/>
</dbReference>
<dbReference type="EMBL" id="ML210250">
    <property type="protein sequence ID" value="TFK22075.1"/>
    <property type="molecule type" value="Genomic_DNA"/>
</dbReference>
<dbReference type="STRING" id="230819.A0A5C3KPS5"/>
<organism evidence="1 2">
    <name type="scientific">Coprinopsis marcescibilis</name>
    <name type="common">Agaric fungus</name>
    <name type="synonym">Psathyrella marcescibilis</name>
    <dbReference type="NCBI Taxonomy" id="230819"/>
    <lineage>
        <taxon>Eukaryota</taxon>
        <taxon>Fungi</taxon>
        <taxon>Dikarya</taxon>
        <taxon>Basidiomycota</taxon>
        <taxon>Agaricomycotina</taxon>
        <taxon>Agaricomycetes</taxon>
        <taxon>Agaricomycetidae</taxon>
        <taxon>Agaricales</taxon>
        <taxon>Agaricineae</taxon>
        <taxon>Psathyrellaceae</taxon>
        <taxon>Coprinopsis</taxon>
    </lineage>
</organism>
<gene>
    <name evidence="1" type="ORF">FA15DRAFT_550705</name>
</gene>
<evidence type="ECO:0000313" key="1">
    <source>
        <dbReference type="EMBL" id="TFK22075.1"/>
    </source>
</evidence>
<keyword evidence="2" id="KW-1185">Reference proteome</keyword>
<evidence type="ECO:0000313" key="2">
    <source>
        <dbReference type="Proteomes" id="UP000307440"/>
    </source>
</evidence>
<sequence length="232" mass="26434">TVTRLPKGGVQLEVNSREGAKWMRTEEIQKALAGLFGEKATVSGRGYKVEVRHVPMTWLHCEQELYRTLEGENNMQAGVIMDGRWRRAPLYWNPSQKLAHMTIAVMEATTDNRIIEKGLRLEGACIGATKPEPEPQRCYWCQMVGRNACEVKRCKSANPVCGSCASIGHETRVCKVGPEEYRYVSCGESGQPDKHVASDRTCPEWMQQRREMVERQPELGFQLYPTQEQDTW</sequence>
<reference evidence="1 2" key="1">
    <citation type="journal article" date="2019" name="Nat. Ecol. Evol.">
        <title>Megaphylogeny resolves global patterns of mushroom evolution.</title>
        <authorList>
            <person name="Varga T."/>
            <person name="Krizsan K."/>
            <person name="Foldi C."/>
            <person name="Dima B."/>
            <person name="Sanchez-Garcia M."/>
            <person name="Sanchez-Ramirez S."/>
            <person name="Szollosi G.J."/>
            <person name="Szarkandi J.G."/>
            <person name="Papp V."/>
            <person name="Albert L."/>
            <person name="Andreopoulos W."/>
            <person name="Angelini C."/>
            <person name="Antonin V."/>
            <person name="Barry K.W."/>
            <person name="Bougher N.L."/>
            <person name="Buchanan P."/>
            <person name="Buyck B."/>
            <person name="Bense V."/>
            <person name="Catcheside P."/>
            <person name="Chovatia M."/>
            <person name="Cooper J."/>
            <person name="Damon W."/>
            <person name="Desjardin D."/>
            <person name="Finy P."/>
            <person name="Geml J."/>
            <person name="Haridas S."/>
            <person name="Hughes K."/>
            <person name="Justo A."/>
            <person name="Karasinski D."/>
            <person name="Kautmanova I."/>
            <person name="Kiss B."/>
            <person name="Kocsube S."/>
            <person name="Kotiranta H."/>
            <person name="LaButti K.M."/>
            <person name="Lechner B.E."/>
            <person name="Liimatainen K."/>
            <person name="Lipzen A."/>
            <person name="Lukacs Z."/>
            <person name="Mihaltcheva S."/>
            <person name="Morgado L.N."/>
            <person name="Niskanen T."/>
            <person name="Noordeloos M.E."/>
            <person name="Ohm R.A."/>
            <person name="Ortiz-Santana B."/>
            <person name="Ovrebo C."/>
            <person name="Racz N."/>
            <person name="Riley R."/>
            <person name="Savchenko A."/>
            <person name="Shiryaev A."/>
            <person name="Soop K."/>
            <person name="Spirin V."/>
            <person name="Szebenyi C."/>
            <person name="Tomsovsky M."/>
            <person name="Tulloss R.E."/>
            <person name="Uehling J."/>
            <person name="Grigoriev I.V."/>
            <person name="Vagvolgyi C."/>
            <person name="Papp T."/>
            <person name="Martin F.M."/>
            <person name="Miettinen O."/>
            <person name="Hibbett D.S."/>
            <person name="Nagy L.G."/>
        </authorList>
    </citation>
    <scope>NUCLEOTIDE SEQUENCE [LARGE SCALE GENOMIC DNA]</scope>
    <source>
        <strain evidence="1 2">CBS 121175</strain>
    </source>
</reference>